<comment type="similarity">
    <text evidence="1">Belongs to the multicopper oxidase family.</text>
</comment>
<gene>
    <name evidence="11" type="ORF">QBC37DRAFT_428138</name>
</gene>
<dbReference type="PANTHER" id="PTHR11709:SF71">
    <property type="entry name" value="OXIDOREDUCTASE TPCJ"/>
    <property type="match status" value="1"/>
</dbReference>
<feature type="domain" description="Plastocyanin-like" evidence="10">
    <location>
        <begin position="87"/>
        <end position="201"/>
    </location>
</feature>
<evidence type="ECO:0000259" key="8">
    <source>
        <dbReference type="Pfam" id="PF00394"/>
    </source>
</evidence>
<evidence type="ECO:0000256" key="4">
    <source>
        <dbReference type="ARBA" id="ARBA00023002"/>
    </source>
</evidence>
<reference evidence="11" key="2">
    <citation type="submission" date="2023-05" db="EMBL/GenBank/DDBJ databases">
        <authorList>
            <consortium name="Lawrence Berkeley National Laboratory"/>
            <person name="Steindorff A."/>
            <person name="Hensen N."/>
            <person name="Bonometti L."/>
            <person name="Westerberg I."/>
            <person name="Brannstrom I.O."/>
            <person name="Guillou S."/>
            <person name="Cros-Aarteil S."/>
            <person name="Calhoun S."/>
            <person name="Haridas S."/>
            <person name="Kuo A."/>
            <person name="Mondo S."/>
            <person name="Pangilinan J."/>
            <person name="Riley R."/>
            <person name="Labutti K."/>
            <person name="Andreopoulos B."/>
            <person name="Lipzen A."/>
            <person name="Chen C."/>
            <person name="Yanf M."/>
            <person name="Daum C."/>
            <person name="Ng V."/>
            <person name="Clum A."/>
            <person name="Ohm R."/>
            <person name="Martin F."/>
            <person name="Silar P."/>
            <person name="Natvig D."/>
            <person name="Lalanne C."/>
            <person name="Gautier V."/>
            <person name="Ament-Velasquez S.L."/>
            <person name="Kruys A."/>
            <person name="Hutchinson M.I."/>
            <person name="Powell A.J."/>
            <person name="Barry K."/>
            <person name="Miller A.N."/>
            <person name="Grigoriev I.V."/>
            <person name="Debuchy R."/>
            <person name="Gladieux P."/>
            <person name="Thoren M.H."/>
            <person name="Johannesson H."/>
        </authorList>
    </citation>
    <scope>NUCLEOTIDE SEQUENCE</scope>
    <source>
        <strain evidence="11">PSN293</strain>
    </source>
</reference>
<dbReference type="CDD" id="cd13854">
    <property type="entry name" value="CuRO_1_MaLCC_like"/>
    <property type="match status" value="1"/>
</dbReference>
<evidence type="ECO:0000256" key="2">
    <source>
        <dbReference type="ARBA" id="ARBA00022723"/>
    </source>
</evidence>
<name>A0AAN6Y1C2_9PEZI</name>
<dbReference type="InterPro" id="IPR008972">
    <property type="entry name" value="Cupredoxin"/>
</dbReference>
<feature type="domain" description="Plastocyanin-like" evidence="8">
    <location>
        <begin position="212"/>
        <end position="366"/>
    </location>
</feature>
<dbReference type="SUPFAM" id="SSF49503">
    <property type="entry name" value="Cupredoxins"/>
    <property type="match status" value="3"/>
</dbReference>
<keyword evidence="12" id="KW-1185">Reference proteome</keyword>
<dbReference type="AlphaFoldDB" id="A0AAN6Y1C2"/>
<dbReference type="InterPro" id="IPR011706">
    <property type="entry name" value="Cu-oxidase_C"/>
</dbReference>
<dbReference type="InterPro" id="IPR045087">
    <property type="entry name" value="Cu-oxidase_fam"/>
</dbReference>
<dbReference type="PROSITE" id="PS00080">
    <property type="entry name" value="MULTICOPPER_OXIDASE2"/>
    <property type="match status" value="1"/>
</dbReference>
<feature type="chain" id="PRO_5042855179" evidence="7">
    <location>
        <begin position="16"/>
        <end position="604"/>
    </location>
</feature>
<evidence type="ECO:0000259" key="9">
    <source>
        <dbReference type="Pfam" id="PF07731"/>
    </source>
</evidence>
<dbReference type="InterPro" id="IPR002355">
    <property type="entry name" value="Cu_oxidase_Cu_BS"/>
</dbReference>
<keyword evidence="7" id="KW-0732">Signal</keyword>
<evidence type="ECO:0000313" key="12">
    <source>
        <dbReference type="Proteomes" id="UP001301769"/>
    </source>
</evidence>
<keyword evidence="4" id="KW-0560">Oxidoreductase</keyword>
<organism evidence="11 12">
    <name type="scientific">Rhypophila decipiens</name>
    <dbReference type="NCBI Taxonomy" id="261697"/>
    <lineage>
        <taxon>Eukaryota</taxon>
        <taxon>Fungi</taxon>
        <taxon>Dikarya</taxon>
        <taxon>Ascomycota</taxon>
        <taxon>Pezizomycotina</taxon>
        <taxon>Sordariomycetes</taxon>
        <taxon>Sordariomycetidae</taxon>
        <taxon>Sordariales</taxon>
        <taxon>Naviculisporaceae</taxon>
        <taxon>Rhypophila</taxon>
    </lineage>
</organism>
<dbReference type="Proteomes" id="UP001301769">
    <property type="component" value="Unassembled WGS sequence"/>
</dbReference>
<proteinExistence type="inferred from homology"/>
<evidence type="ECO:0000256" key="5">
    <source>
        <dbReference type="ARBA" id="ARBA00023008"/>
    </source>
</evidence>
<feature type="domain" description="Plastocyanin-like" evidence="9">
    <location>
        <begin position="432"/>
        <end position="569"/>
    </location>
</feature>
<sequence length="604" mass="66110">MRPQGLLLFALGASALHIPIQDLEAHLLPERSSNLHLSPLPDDNLHPRQSCENTPTSRNCWGDFSVDTNYYDKTPVAGRTVEYWLSVQQGPCAPDGVQRTCMTFNGTIPGPTLFADWGDTIVIHVTNNMATNGTAIHWHGLRQSSSVLYDGVPGVTQCPIAPGTSLTYRFRVTQYGSTWYHSHFSLQYSEGLFGGMIFNGPATADYDEDLGVLFLQDWSHTESFTLWNTAKLGAPPSLETGLINGTNTWDCATQDPANPSCTSGGAKKEIIFTPGTKYRLRLVNVAIDGKFQFSIDGHSLTVIANDLVPIVPFTTDSLEITIGQRYDVIVEANATPGDYWLRAGWIQTCSMNNNPANMTAIVRYDASSTSDPTSASTITPSTNCLDEPAANLVPHLSLDVTNPTSNITREDLSFVFDSYFKWTINTSSLLLDWAHPTLENILDGTSIFPTEYNVVQVQPTTGTSNGSVPEWAVLVIQDMSNIGLAHPIHLHGHDFWILSQTPAAQFDPATSPASFDLTNPPRRDVATLPGNGYLAIAFLLDNPGAWLTHCHIAWHASQGLSLEFVESQKDIVVSAADEAVFRGTCDAWRSWELSNPFEQDDSGI</sequence>
<comment type="caution">
    <text evidence="11">The sequence shown here is derived from an EMBL/GenBank/DDBJ whole genome shotgun (WGS) entry which is preliminary data.</text>
</comment>
<dbReference type="PANTHER" id="PTHR11709">
    <property type="entry name" value="MULTI-COPPER OXIDASE"/>
    <property type="match status" value="1"/>
</dbReference>
<evidence type="ECO:0000256" key="7">
    <source>
        <dbReference type="SAM" id="SignalP"/>
    </source>
</evidence>
<protein>
    <submittedName>
        <fullName evidence="11">Laccase-2</fullName>
    </submittedName>
</protein>
<evidence type="ECO:0000256" key="1">
    <source>
        <dbReference type="ARBA" id="ARBA00010609"/>
    </source>
</evidence>
<dbReference type="FunFam" id="2.60.40.420:FF:000021">
    <property type="entry name" value="Extracellular dihydrogeodin oxidase/laccase"/>
    <property type="match status" value="1"/>
</dbReference>
<evidence type="ECO:0000256" key="3">
    <source>
        <dbReference type="ARBA" id="ARBA00022737"/>
    </source>
</evidence>
<keyword evidence="2" id="KW-0479">Metal-binding</keyword>
<dbReference type="InterPro" id="IPR001117">
    <property type="entry name" value="Cu-oxidase_2nd"/>
</dbReference>
<keyword evidence="6" id="KW-0325">Glycoprotein</keyword>
<evidence type="ECO:0000256" key="6">
    <source>
        <dbReference type="ARBA" id="ARBA00023180"/>
    </source>
</evidence>
<dbReference type="InterPro" id="IPR011707">
    <property type="entry name" value="Cu-oxidase-like_N"/>
</dbReference>
<dbReference type="Pfam" id="PF00394">
    <property type="entry name" value="Cu-oxidase"/>
    <property type="match status" value="1"/>
</dbReference>
<dbReference type="CDD" id="cd13880">
    <property type="entry name" value="CuRO_2_MaLCC_like"/>
    <property type="match status" value="1"/>
</dbReference>
<dbReference type="EMBL" id="MU858165">
    <property type="protein sequence ID" value="KAK4210798.1"/>
    <property type="molecule type" value="Genomic_DNA"/>
</dbReference>
<accession>A0AAN6Y1C2</accession>
<evidence type="ECO:0000313" key="11">
    <source>
        <dbReference type="EMBL" id="KAK4210798.1"/>
    </source>
</evidence>
<dbReference type="FunFam" id="2.60.40.420:FF:000038">
    <property type="entry name" value="Extracellular dihydrogeodin oxidase/laccase"/>
    <property type="match status" value="1"/>
</dbReference>
<dbReference type="GO" id="GO:0005507">
    <property type="term" value="F:copper ion binding"/>
    <property type="evidence" value="ECO:0007669"/>
    <property type="project" value="InterPro"/>
</dbReference>
<dbReference type="GO" id="GO:0016491">
    <property type="term" value="F:oxidoreductase activity"/>
    <property type="evidence" value="ECO:0007669"/>
    <property type="project" value="UniProtKB-KW"/>
</dbReference>
<feature type="signal peptide" evidence="7">
    <location>
        <begin position="1"/>
        <end position="15"/>
    </location>
</feature>
<keyword evidence="5" id="KW-0186">Copper</keyword>
<evidence type="ECO:0000259" key="10">
    <source>
        <dbReference type="Pfam" id="PF07732"/>
    </source>
</evidence>
<reference evidence="11" key="1">
    <citation type="journal article" date="2023" name="Mol. Phylogenet. Evol.">
        <title>Genome-scale phylogeny and comparative genomics of the fungal order Sordariales.</title>
        <authorList>
            <person name="Hensen N."/>
            <person name="Bonometti L."/>
            <person name="Westerberg I."/>
            <person name="Brannstrom I.O."/>
            <person name="Guillou S."/>
            <person name="Cros-Aarteil S."/>
            <person name="Calhoun S."/>
            <person name="Haridas S."/>
            <person name="Kuo A."/>
            <person name="Mondo S."/>
            <person name="Pangilinan J."/>
            <person name="Riley R."/>
            <person name="LaButti K."/>
            <person name="Andreopoulos B."/>
            <person name="Lipzen A."/>
            <person name="Chen C."/>
            <person name="Yan M."/>
            <person name="Daum C."/>
            <person name="Ng V."/>
            <person name="Clum A."/>
            <person name="Steindorff A."/>
            <person name="Ohm R.A."/>
            <person name="Martin F."/>
            <person name="Silar P."/>
            <person name="Natvig D.O."/>
            <person name="Lalanne C."/>
            <person name="Gautier V."/>
            <person name="Ament-Velasquez S.L."/>
            <person name="Kruys A."/>
            <person name="Hutchinson M.I."/>
            <person name="Powell A.J."/>
            <person name="Barry K."/>
            <person name="Miller A.N."/>
            <person name="Grigoriev I.V."/>
            <person name="Debuchy R."/>
            <person name="Gladieux P."/>
            <person name="Hiltunen Thoren M."/>
            <person name="Johannesson H."/>
        </authorList>
    </citation>
    <scope>NUCLEOTIDE SEQUENCE</scope>
    <source>
        <strain evidence="11">PSN293</strain>
    </source>
</reference>
<dbReference type="Gene3D" id="2.60.40.420">
    <property type="entry name" value="Cupredoxins - blue copper proteins"/>
    <property type="match status" value="3"/>
</dbReference>
<dbReference type="Pfam" id="PF07732">
    <property type="entry name" value="Cu-oxidase_3"/>
    <property type="match status" value="1"/>
</dbReference>
<dbReference type="CDD" id="cd13901">
    <property type="entry name" value="CuRO_3_MaLCC_like"/>
    <property type="match status" value="1"/>
</dbReference>
<keyword evidence="3" id="KW-0677">Repeat</keyword>
<dbReference type="Pfam" id="PF07731">
    <property type="entry name" value="Cu-oxidase_2"/>
    <property type="match status" value="1"/>
</dbReference>